<proteinExistence type="predicted"/>
<dbReference type="AlphaFoldDB" id="A0A8H6P065"/>
<reference evidence="2" key="1">
    <citation type="submission" date="2020-06" db="EMBL/GenBank/DDBJ databases">
        <title>Draft genome sequences of strains closely related to Aspergillus parafelis and Aspergillus hiratsukae.</title>
        <authorList>
            <person name="Dos Santos R.A.C."/>
            <person name="Rivero-Menendez O."/>
            <person name="Steenwyk J.L."/>
            <person name="Mead M.E."/>
            <person name="Goldman G.H."/>
            <person name="Alastruey-Izquierdo A."/>
            <person name="Rokas A."/>
        </authorList>
    </citation>
    <scope>NUCLEOTIDE SEQUENCE</scope>
    <source>
        <strain evidence="2">CNM-CM5793</strain>
        <strain evidence="3">CNM-CM6106</strain>
    </source>
</reference>
<comment type="caution">
    <text evidence="2">The sequence shown here is derived from an EMBL/GenBank/DDBJ whole genome shotgun (WGS) entry which is preliminary data.</text>
</comment>
<dbReference type="Proteomes" id="UP000662466">
    <property type="component" value="Unassembled WGS sequence"/>
</dbReference>
<gene>
    <name evidence="2" type="ORF">CNMCM5793_007755</name>
    <name evidence="3" type="ORF">CNMCM6106_006092</name>
</gene>
<evidence type="ECO:0000313" key="2">
    <source>
        <dbReference type="EMBL" id="KAF7114177.1"/>
    </source>
</evidence>
<dbReference type="Proteomes" id="UP000630445">
    <property type="component" value="Unassembled WGS sequence"/>
</dbReference>
<evidence type="ECO:0000313" key="4">
    <source>
        <dbReference type="Proteomes" id="UP000630445"/>
    </source>
</evidence>
<feature type="region of interest" description="Disordered" evidence="1">
    <location>
        <begin position="1"/>
        <end position="20"/>
    </location>
</feature>
<sequence>MSDMVWINPNPNHNPPRPISTTASSAITAPAKRTEQAITISGLTASQTDQQGYITFTLKDPNYDDSTGANVIWTRPVSPVASAHTNDRAYYVNFPGGVDDIAVFTLEVQRVKGTETVSVTLNDNGNGSAPGTKWLCTLTDDTVEGTVEKCTYDGDITLTPFDS</sequence>
<name>A0A8H6P065_9EURO</name>
<dbReference type="EMBL" id="JACBAD010002126">
    <property type="protein sequence ID" value="KAF7114177.1"/>
    <property type="molecule type" value="Genomic_DNA"/>
</dbReference>
<dbReference type="OrthoDB" id="4482902at2759"/>
<accession>A0A8H6P065</accession>
<organism evidence="2 4">
    <name type="scientific">Aspergillus hiratsukae</name>
    <dbReference type="NCBI Taxonomy" id="1194566"/>
    <lineage>
        <taxon>Eukaryota</taxon>
        <taxon>Fungi</taxon>
        <taxon>Dikarya</taxon>
        <taxon>Ascomycota</taxon>
        <taxon>Pezizomycotina</taxon>
        <taxon>Eurotiomycetes</taxon>
        <taxon>Eurotiomycetidae</taxon>
        <taxon>Eurotiales</taxon>
        <taxon>Aspergillaceae</taxon>
        <taxon>Aspergillus</taxon>
        <taxon>Aspergillus subgen. Fumigati</taxon>
    </lineage>
</organism>
<protein>
    <submittedName>
        <fullName evidence="2">Uncharacterized protein</fullName>
    </submittedName>
</protein>
<evidence type="ECO:0000313" key="3">
    <source>
        <dbReference type="EMBL" id="KAF7158999.1"/>
    </source>
</evidence>
<evidence type="ECO:0000256" key="1">
    <source>
        <dbReference type="SAM" id="MobiDB-lite"/>
    </source>
</evidence>
<keyword evidence="4" id="KW-1185">Reference proteome</keyword>
<dbReference type="EMBL" id="JACBAF010002281">
    <property type="protein sequence ID" value="KAF7158999.1"/>
    <property type="molecule type" value="Genomic_DNA"/>
</dbReference>